<keyword evidence="8" id="KW-0131">Cell cycle</keyword>
<keyword evidence="13" id="KW-0732">Signal</keyword>
<dbReference type="SUPFAM" id="SSF109998">
    <property type="entry name" value="Triger factor/SurA peptide-binding domain-like"/>
    <property type="match status" value="1"/>
</dbReference>
<accession>A0A1M6QJE3</accession>
<evidence type="ECO:0000256" key="4">
    <source>
        <dbReference type="ARBA" id="ARBA00022618"/>
    </source>
</evidence>
<keyword evidence="4" id="KW-0132">Cell division</keyword>
<dbReference type="EMBL" id="FQZY01000035">
    <property type="protein sequence ID" value="SHK20414.1"/>
    <property type="molecule type" value="Genomic_DNA"/>
</dbReference>
<dbReference type="Pfam" id="PF00254">
    <property type="entry name" value="FKBP_C"/>
    <property type="match status" value="1"/>
</dbReference>
<dbReference type="PROSITE" id="PS51257">
    <property type="entry name" value="PROKAR_LIPOPROTEIN"/>
    <property type="match status" value="1"/>
</dbReference>
<dbReference type="GO" id="GO:0005737">
    <property type="term" value="C:cytoplasm"/>
    <property type="evidence" value="ECO:0007669"/>
    <property type="project" value="UniProtKB-SubCell"/>
</dbReference>
<dbReference type="Pfam" id="PF05698">
    <property type="entry name" value="Trigger_C"/>
    <property type="match status" value="1"/>
</dbReference>
<evidence type="ECO:0000256" key="7">
    <source>
        <dbReference type="ARBA" id="ARBA00023235"/>
    </source>
</evidence>
<evidence type="ECO:0000256" key="11">
    <source>
        <dbReference type="SAM" id="Coils"/>
    </source>
</evidence>
<feature type="signal peptide" evidence="13">
    <location>
        <begin position="1"/>
        <end position="19"/>
    </location>
</feature>
<keyword evidence="5 10" id="KW-0697">Rotamase</keyword>
<organism evidence="15 16">
    <name type="scientific">Hespellia stercorisuis DSM 15480</name>
    <dbReference type="NCBI Taxonomy" id="1121950"/>
    <lineage>
        <taxon>Bacteria</taxon>
        <taxon>Bacillati</taxon>
        <taxon>Bacillota</taxon>
        <taxon>Clostridia</taxon>
        <taxon>Lachnospirales</taxon>
        <taxon>Lachnospiraceae</taxon>
        <taxon>Hespellia</taxon>
    </lineage>
</organism>
<evidence type="ECO:0000256" key="3">
    <source>
        <dbReference type="ARBA" id="ARBA00005464"/>
    </source>
</evidence>
<evidence type="ECO:0000256" key="5">
    <source>
        <dbReference type="ARBA" id="ARBA00023110"/>
    </source>
</evidence>
<comment type="subcellular location">
    <subcellularLocation>
        <location evidence="2">Cytoplasm</location>
    </subcellularLocation>
</comment>
<name>A0A1M6QJE3_9FIRM</name>
<dbReference type="Gene3D" id="3.10.50.40">
    <property type="match status" value="1"/>
</dbReference>
<evidence type="ECO:0000256" key="8">
    <source>
        <dbReference type="ARBA" id="ARBA00023306"/>
    </source>
</evidence>
<feature type="chain" id="PRO_5038872672" description="peptidylprolyl isomerase" evidence="13">
    <location>
        <begin position="20"/>
        <end position="389"/>
    </location>
</feature>
<comment type="function">
    <text evidence="9">Involved in protein export. Acts as a chaperone by maintaining the newly synthesized protein in an open conformation. Functions as a peptidyl-prolyl cis-trans isomerase.</text>
</comment>
<evidence type="ECO:0000259" key="14">
    <source>
        <dbReference type="PROSITE" id="PS50059"/>
    </source>
</evidence>
<dbReference type="GO" id="GO:0003755">
    <property type="term" value="F:peptidyl-prolyl cis-trans isomerase activity"/>
    <property type="evidence" value="ECO:0007669"/>
    <property type="project" value="UniProtKB-KW"/>
</dbReference>
<feature type="domain" description="PPIase FKBP-type" evidence="14">
    <location>
        <begin position="81"/>
        <end position="169"/>
    </location>
</feature>
<dbReference type="InterPro" id="IPR027304">
    <property type="entry name" value="Trigger_fact/SurA_dom_sf"/>
</dbReference>
<dbReference type="NCBIfam" id="TIGR00115">
    <property type="entry name" value="tig"/>
    <property type="match status" value="1"/>
</dbReference>
<evidence type="ECO:0000256" key="6">
    <source>
        <dbReference type="ARBA" id="ARBA00023186"/>
    </source>
</evidence>
<dbReference type="GO" id="GO:0051301">
    <property type="term" value="P:cell division"/>
    <property type="evidence" value="ECO:0007669"/>
    <property type="project" value="UniProtKB-KW"/>
</dbReference>
<gene>
    <name evidence="15" type="ORF">SAMN02745243_02436</name>
</gene>
<dbReference type="GO" id="GO:0006457">
    <property type="term" value="P:protein folding"/>
    <property type="evidence" value="ECO:0007669"/>
    <property type="project" value="InterPro"/>
</dbReference>
<comment type="similarity">
    <text evidence="3">Belongs to the FKBP-type PPIase family. Tig subfamily.</text>
</comment>
<feature type="compositionally biased region" description="Low complexity" evidence="12">
    <location>
        <begin position="361"/>
        <end position="389"/>
    </location>
</feature>
<feature type="coiled-coil region" evidence="11">
    <location>
        <begin position="182"/>
        <end position="210"/>
    </location>
</feature>
<proteinExistence type="inferred from homology"/>
<dbReference type="STRING" id="1121950.SAMN02745243_02436"/>
<evidence type="ECO:0000256" key="12">
    <source>
        <dbReference type="SAM" id="MobiDB-lite"/>
    </source>
</evidence>
<evidence type="ECO:0000256" key="1">
    <source>
        <dbReference type="ARBA" id="ARBA00000971"/>
    </source>
</evidence>
<dbReference type="PROSITE" id="PS50059">
    <property type="entry name" value="FKBP_PPIASE"/>
    <property type="match status" value="1"/>
</dbReference>
<dbReference type="OrthoDB" id="9767721at2"/>
<evidence type="ECO:0000313" key="16">
    <source>
        <dbReference type="Proteomes" id="UP000184301"/>
    </source>
</evidence>
<reference evidence="15 16" key="1">
    <citation type="submission" date="2016-11" db="EMBL/GenBank/DDBJ databases">
        <authorList>
            <person name="Jaros S."/>
            <person name="Januszkiewicz K."/>
            <person name="Wedrychowicz H."/>
        </authorList>
    </citation>
    <scope>NUCLEOTIDE SEQUENCE [LARGE SCALE GENOMIC DNA]</scope>
    <source>
        <strain evidence="15 16">DSM 15480</strain>
    </source>
</reference>
<dbReference type="EC" id="5.2.1.8" evidence="10"/>
<evidence type="ECO:0000256" key="9">
    <source>
        <dbReference type="ARBA" id="ARBA00024849"/>
    </source>
</evidence>
<keyword evidence="6" id="KW-0143">Chaperone</keyword>
<dbReference type="FunFam" id="3.10.50.40:FF:000001">
    <property type="entry name" value="Trigger factor"/>
    <property type="match status" value="1"/>
</dbReference>
<dbReference type="GO" id="GO:0015031">
    <property type="term" value="P:protein transport"/>
    <property type="evidence" value="ECO:0007669"/>
    <property type="project" value="InterPro"/>
</dbReference>
<dbReference type="SUPFAM" id="SSF54534">
    <property type="entry name" value="FKBP-like"/>
    <property type="match status" value="1"/>
</dbReference>
<dbReference type="AlphaFoldDB" id="A0A1M6QJE3"/>
<comment type="catalytic activity">
    <reaction evidence="1 10">
        <text>[protein]-peptidylproline (omega=180) = [protein]-peptidylproline (omega=0)</text>
        <dbReference type="Rhea" id="RHEA:16237"/>
        <dbReference type="Rhea" id="RHEA-COMP:10747"/>
        <dbReference type="Rhea" id="RHEA-COMP:10748"/>
        <dbReference type="ChEBI" id="CHEBI:83833"/>
        <dbReference type="ChEBI" id="CHEBI:83834"/>
        <dbReference type="EC" id="5.2.1.8"/>
    </reaction>
</comment>
<dbReference type="InterPro" id="IPR008880">
    <property type="entry name" value="Trigger_fac_C"/>
</dbReference>
<protein>
    <recommendedName>
        <fullName evidence="10">peptidylprolyl isomerase</fullName>
        <ecNumber evidence="10">5.2.1.8</ecNumber>
    </recommendedName>
</protein>
<evidence type="ECO:0000313" key="15">
    <source>
        <dbReference type="EMBL" id="SHK20414.1"/>
    </source>
</evidence>
<keyword evidence="7 10" id="KW-0413">Isomerase</keyword>
<dbReference type="Proteomes" id="UP000184301">
    <property type="component" value="Unassembled WGS sequence"/>
</dbReference>
<sequence>MKKKLITLLAGLCAVSMLAGCSSTGGKLSNDNVTISQYKGLEVEKVSATEVTDDMVESQISSNLQGKATTEEITDRAVESGDTAVIDYTGKIDGTEFDGGSAKDYSLLIGSGSFIGANGDSKGFEEQIIGHNIGETFDITVQFPDDYTNTDYAGKKAVFTITIKSISISTAPELTDKWVKENSEESKTVAEYKKEVKKELEKNYEDSTKESLKSEVIDALLEKTEVKKYPEDDVKSQVDEMTDYYKSMAESYGMEYTDFLNQYLGMTEDDFTTQVKTAAQDTVKKNLACQLIADKKKLNLSDKEYKAEYKTLAENYGYESTDDLIDQVGEDTLKQIVLQDKVADYLVESCVQVEATETTDEQTTTDTTTDSSSDSESTTDTENTTESAE</sequence>
<evidence type="ECO:0000256" key="13">
    <source>
        <dbReference type="SAM" id="SignalP"/>
    </source>
</evidence>
<evidence type="ECO:0000256" key="2">
    <source>
        <dbReference type="ARBA" id="ARBA00004496"/>
    </source>
</evidence>
<keyword evidence="11" id="KW-0175">Coiled coil</keyword>
<dbReference type="InterPro" id="IPR037041">
    <property type="entry name" value="Trigger_fac_C_sf"/>
</dbReference>
<evidence type="ECO:0000256" key="10">
    <source>
        <dbReference type="PROSITE-ProRule" id="PRU00277"/>
    </source>
</evidence>
<dbReference type="InterPro" id="IPR005215">
    <property type="entry name" value="Trig_fac"/>
</dbReference>
<dbReference type="PIRSF" id="PIRSF003095">
    <property type="entry name" value="Trigger_factor"/>
    <property type="match status" value="1"/>
</dbReference>
<dbReference type="RefSeq" id="WP_073110826.1">
    <property type="nucleotide sequence ID" value="NZ_FQZY01000035.1"/>
</dbReference>
<dbReference type="InterPro" id="IPR001179">
    <property type="entry name" value="PPIase_FKBP_dom"/>
</dbReference>
<feature type="region of interest" description="Disordered" evidence="12">
    <location>
        <begin position="354"/>
        <end position="389"/>
    </location>
</feature>
<dbReference type="InterPro" id="IPR046357">
    <property type="entry name" value="PPIase_dom_sf"/>
</dbReference>
<dbReference type="Gene3D" id="1.10.3120.10">
    <property type="entry name" value="Trigger factor, C-terminal domain"/>
    <property type="match status" value="1"/>
</dbReference>
<keyword evidence="16" id="KW-1185">Reference proteome</keyword>